<organism evidence="1">
    <name type="scientific">Culex pipiens</name>
    <name type="common">House mosquito</name>
    <dbReference type="NCBI Taxonomy" id="7175"/>
    <lineage>
        <taxon>Eukaryota</taxon>
        <taxon>Metazoa</taxon>
        <taxon>Ecdysozoa</taxon>
        <taxon>Arthropoda</taxon>
        <taxon>Hexapoda</taxon>
        <taxon>Insecta</taxon>
        <taxon>Pterygota</taxon>
        <taxon>Neoptera</taxon>
        <taxon>Endopterygota</taxon>
        <taxon>Diptera</taxon>
        <taxon>Nematocera</taxon>
        <taxon>Culicoidea</taxon>
        <taxon>Culicidae</taxon>
        <taxon>Culicinae</taxon>
        <taxon>Culicini</taxon>
        <taxon>Culex</taxon>
        <taxon>Culex</taxon>
    </lineage>
</organism>
<proteinExistence type="predicted"/>
<protein>
    <submittedName>
        <fullName evidence="1">(northern house mosquito) hypothetical protein</fullName>
    </submittedName>
</protein>
<accession>A0A8D8BLD5</accession>
<reference evidence="1" key="1">
    <citation type="submission" date="2021-05" db="EMBL/GenBank/DDBJ databases">
        <authorList>
            <person name="Alioto T."/>
            <person name="Alioto T."/>
            <person name="Gomez Garrido J."/>
        </authorList>
    </citation>
    <scope>NUCLEOTIDE SEQUENCE</scope>
</reference>
<name>A0A8D8BLD5_CULPI</name>
<evidence type="ECO:0000313" key="1">
    <source>
        <dbReference type="EMBL" id="CAG6477587.1"/>
    </source>
</evidence>
<sequence length="270" mass="32522">MLLLRDRRNVQRTVQQIRLALVLPHAVRRRHQTPVQRLRQRLHLFVQVVPDRRQIRRNQCRFLLGLLRRFRHDLHRFRRTQRSLLGTLRCASRRSRLLDLLLDNRFLPGTARCARRRNFLLGTLGRHLRRLLDDLLRLRLRNLRVRLGVHFCKLLRRTPQIFARRLKSLFRRQRRRIPGHHLVLLFLGFARGKLAGWRRSRARTRLRGLNNLVNRFVAGFGLDRRTRAGGFRRCRRFPVDDVVKVERFTRGGSRFGGTLRTILFRGRFLC</sequence>
<dbReference type="EMBL" id="HBUE01081246">
    <property type="protein sequence ID" value="CAG6477587.1"/>
    <property type="molecule type" value="Transcribed_RNA"/>
</dbReference>
<dbReference type="AlphaFoldDB" id="A0A8D8BLD5"/>